<dbReference type="RefSeq" id="XP_062652753.1">
    <property type="nucleotide sequence ID" value="XM_062787612.1"/>
</dbReference>
<evidence type="ECO:0000313" key="1">
    <source>
        <dbReference type="EMBL" id="KAK4128982.1"/>
    </source>
</evidence>
<dbReference type="GeneID" id="87824382"/>
<gene>
    <name evidence="1" type="ORF">N657DRAFT_48994</name>
</gene>
<evidence type="ECO:0000313" key="2">
    <source>
        <dbReference type="Proteomes" id="UP001302602"/>
    </source>
</evidence>
<comment type="caution">
    <text evidence="1">The sequence shown here is derived from an EMBL/GenBank/DDBJ whole genome shotgun (WGS) entry which is preliminary data.</text>
</comment>
<reference evidence="1" key="1">
    <citation type="journal article" date="2023" name="Mol. Phylogenet. Evol.">
        <title>Genome-scale phylogeny and comparative genomics of the fungal order Sordariales.</title>
        <authorList>
            <person name="Hensen N."/>
            <person name="Bonometti L."/>
            <person name="Westerberg I."/>
            <person name="Brannstrom I.O."/>
            <person name="Guillou S."/>
            <person name="Cros-Aarteil S."/>
            <person name="Calhoun S."/>
            <person name="Haridas S."/>
            <person name="Kuo A."/>
            <person name="Mondo S."/>
            <person name="Pangilinan J."/>
            <person name="Riley R."/>
            <person name="LaButti K."/>
            <person name="Andreopoulos B."/>
            <person name="Lipzen A."/>
            <person name="Chen C."/>
            <person name="Yan M."/>
            <person name="Daum C."/>
            <person name="Ng V."/>
            <person name="Clum A."/>
            <person name="Steindorff A."/>
            <person name="Ohm R.A."/>
            <person name="Martin F."/>
            <person name="Silar P."/>
            <person name="Natvig D.O."/>
            <person name="Lalanne C."/>
            <person name="Gautier V."/>
            <person name="Ament-Velasquez S.L."/>
            <person name="Kruys A."/>
            <person name="Hutchinson M.I."/>
            <person name="Powell A.J."/>
            <person name="Barry K."/>
            <person name="Miller A.N."/>
            <person name="Grigoriev I.V."/>
            <person name="Debuchy R."/>
            <person name="Gladieux P."/>
            <person name="Hiltunen Thoren M."/>
            <person name="Johannesson H."/>
        </authorList>
    </citation>
    <scope>NUCLEOTIDE SEQUENCE</scope>
    <source>
        <strain evidence="1">CBS 731.68</strain>
    </source>
</reference>
<dbReference type="AlphaFoldDB" id="A0AAN6U9N0"/>
<organism evidence="1 2">
    <name type="scientific">Parathielavia appendiculata</name>
    <dbReference type="NCBI Taxonomy" id="2587402"/>
    <lineage>
        <taxon>Eukaryota</taxon>
        <taxon>Fungi</taxon>
        <taxon>Dikarya</taxon>
        <taxon>Ascomycota</taxon>
        <taxon>Pezizomycotina</taxon>
        <taxon>Sordariomycetes</taxon>
        <taxon>Sordariomycetidae</taxon>
        <taxon>Sordariales</taxon>
        <taxon>Chaetomiaceae</taxon>
        <taxon>Parathielavia</taxon>
    </lineage>
</organism>
<sequence>MTTSTTSLRIKVASVPRRRSSVPISHAYTVEIEYSSEDEIEDRLAHMLSAYRAFYLEPDEREPQTLRDAVDARTSRRILKRIFHDHLNSAEDEDLLLQREEEDVLDMLLRWVRETQMPSRLCRETFDELAGCVGRLDNLASALFVKGVYLSFETKDGSMFMVHLPPKGFNDAKQWDFGEVYDVFGGLGQIDNRSESKPIVATDSQRRLD</sequence>
<accession>A0AAN6U9N0</accession>
<reference evidence="1" key="2">
    <citation type="submission" date="2023-05" db="EMBL/GenBank/DDBJ databases">
        <authorList>
            <consortium name="Lawrence Berkeley National Laboratory"/>
            <person name="Steindorff A."/>
            <person name="Hensen N."/>
            <person name="Bonometti L."/>
            <person name="Westerberg I."/>
            <person name="Brannstrom I.O."/>
            <person name="Guillou S."/>
            <person name="Cros-Aarteil S."/>
            <person name="Calhoun S."/>
            <person name="Haridas S."/>
            <person name="Kuo A."/>
            <person name="Mondo S."/>
            <person name="Pangilinan J."/>
            <person name="Riley R."/>
            <person name="Labutti K."/>
            <person name="Andreopoulos B."/>
            <person name="Lipzen A."/>
            <person name="Chen C."/>
            <person name="Yanf M."/>
            <person name="Daum C."/>
            <person name="Ng V."/>
            <person name="Clum A."/>
            <person name="Ohm R."/>
            <person name="Martin F."/>
            <person name="Silar P."/>
            <person name="Natvig D."/>
            <person name="Lalanne C."/>
            <person name="Gautier V."/>
            <person name="Ament-Velasquez S.L."/>
            <person name="Kruys A."/>
            <person name="Hutchinson M.I."/>
            <person name="Powell A.J."/>
            <person name="Barry K."/>
            <person name="Miller A.N."/>
            <person name="Grigoriev I.V."/>
            <person name="Debuchy R."/>
            <person name="Gladieux P."/>
            <person name="Thoren M.H."/>
            <person name="Johannesson H."/>
        </authorList>
    </citation>
    <scope>NUCLEOTIDE SEQUENCE</scope>
    <source>
        <strain evidence="1">CBS 731.68</strain>
    </source>
</reference>
<name>A0AAN6U9N0_9PEZI</name>
<protein>
    <submittedName>
        <fullName evidence="1">Uncharacterized protein</fullName>
    </submittedName>
</protein>
<keyword evidence="2" id="KW-1185">Reference proteome</keyword>
<proteinExistence type="predicted"/>
<dbReference type="Proteomes" id="UP001302602">
    <property type="component" value="Unassembled WGS sequence"/>
</dbReference>
<dbReference type="EMBL" id="MU853223">
    <property type="protein sequence ID" value="KAK4128982.1"/>
    <property type="molecule type" value="Genomic_DNA"/>
</dbReference>